<proteinExistence type="predicted"/>
<protein>
    <submittedName>
        <fullName evidence="2">Uncharacterized protein</fullName>
    </submittedName>
</protein>
<keyword evidence="1" id="KW-0472">Membrane</keyword>
<evidence type="ECO:0000256" key="1">
    <source>
        <dbReference type="SAM" id="Phobius"/>
    </source>
</evidence>
<evidence type="ECO:0000313" key="3">
    <source>
        <dbReference type="Proteomes" id="UP000176511"/>
    </source>
</evidence>
<name>A0A1F6DMG9_9BACT</name>
<keyword evidence="1" id="KW-1133">Transmembrane helix</keyword>
<dbReference type="AlphaFoldDB" id="A0A1F6DMG9"/>
<dbReference type="EMBL" id="MFLE01000003">
    <property type="protein sequence ID" value="OGG62604.1"/>
    <property type="molecule type" value="Genomic_DNA"/>
</dbReference>
<dbReference type="Proteomes" id="UP000176511">
    <property type="component" value="Unassembled WGS sequence"/>
</dbReference>
<gene>
    <name evidence="2" type="ORF">A3C87_03920</name>
</gene>
<evidence type="ECO:0000313" key="2">
    <source>
        <dbReference type="EMBL" id="OGG62604.1"/>
    </source>
</evidence>
<comment type="caution">
    <text evidence="2">The sequence shown here is derived from an EMBL/GenBank/DDBJ whole genome shotgun (WGS) entry which is preliminary data.</text>
</comment>
<feature type="transmembrane region" description="Helical" evidence="1">
    <location>
        <begin position="6"/>
        <end position="29"/>
    </location>
</feature>
<keyword evidence="1" id="KW-0812">Transmembrane</keyword>
<organism evidence="2 3">
    <name type="scientific">Candidatus Kaiserbacteria bacterium RIFCSPHIGHO2_02_FULL_49_34</name>
    <dbReference type="NCBI Taxonomy" id="1798491"/>
    <lineage>
        <taxon>Bacteria</taxon>
        <taxon>Candidatus Kaiseribacteriota</taxon>
    </lineage>
</organism>
<sequence length="174" mass="20197">MSLSDVIIAVLVLAVVAYVVYRGVAYWRVHHPSSREVSRRVIRILQEEGLRKEKEKQDTARGWSLTENGSLCVVESGEPHVLRTEGGEYVDVDETGLLVFLETSRVYCRKLPDDHVRVFRIDSDSYRIYEAVVLRTLVERLSIFELRVYLDEKKWNEVAFKDMFSLESVSREVT</sequence>
<accession>A0A1F6DMG9</accession>
<reference evidence="2 3" key="1">
    <citation type="journal article" date="2016" name="Nat. Commun.">
        <title>Thousands of microbial genomes shed light on interconnected biogeochemical processes in an aquifer system.</title>
        <authorList>
            <person name="Anantharaman K."/>
            <person name="Brown C.T."/>
            <person name="Hug L.A."/>
            <person name="Sharon I."/>
            <person name="Castelle C.J."/>
            <person name="Probst A.J."/>
            <person name="Thomas B.C."/>
            <person name="Singh A."/>
            <person name="Wilkins M.J."/>
            <person name="Karaoz U."/>
            <person name="Brodie E.L."/>
            <person name="Williams K.H."/>
            <person name="Hubbard S.S."/>
            <person name="Banfield J.F."/>
        </authorList>
    </citation>
    <scope>NUCLEOTIDE SEQUENCE [LARGE SCALE GENOMIC DNA]</scope>
</reference>